<comment type="caution">
    <text evidence="1">The sequence shown here is derived from an EMBL/GenBank/DDBJ whole genome shotgun (WGS) entry which is preliminary data.</text>
</comment>
<organism evidence="1 2">
    <name type="scientific">Pyropia yezoensis</name>
    <name type="common">Susabi-nori</name>
    <name type="synonym">Porphyra yezoensis</name>
    <dbReference type="NCBI Taxonomy" id="2788"/>
    <lineage>
        <taxon>Eukaryota</taxon>
        <taxon>Rhodophyta</taxon>
        <taxon>Bangiophyceae</taxon>
        <taxon>Bangiales</taxon>
        <taxon>Bangiaceae</taxon>
        <taxon>Pyropia</taxon>
    </lineage>
</organism>
<evidence type="ECO:0000313" key="1">
    <source>
        <dbReference type="EMBL" id="KAK1857887.1"/>
    </source>
</evidence>
<accession>A0ACC3BJB6</accession>
<keyword evidence="2" id="KW-1185">Reference proteome</keyword>
<dbReference type="EMBL" id="CM020618">
    <property type="protein sequence ID" value="KAK1857887.1"/>
    <property type="molecule type" value="Genomic_DNA"/>
</dbReference>
<dbReference type="Proteomes" id="UP000798662">
    <property type="component" value="Chromosome 1"/>
</dbReference>
<proteinExistence type="predicted"/>
<name>A0ACC3BJB6_PYRYE</name>
<evidence type="ECO:0000313" key="2">
    <source>
        <dbReference type="Proteomes" id="UP000798662"/>
    </source>
</evidence>
<protein>
    <submittedName>
        <fullName evidence="1">Uncharacterized protein</fullName>
    </submittedName>
</protein>
<gene>
    <name evidence="1" type="ORF">I4F81_000501</name>
</gene>
<reference evidence="1" key="1">
    <citation type="submission" date="2019-11" db="EMBL/GenBank/DDBJ databases">
        <title>Nori genome reveals adaptations in red seaweeds to the harsh intertidal environment.</title>
        <authorList>
            <person name="Wang D."/>
            <person name="Mao Y."/>
        </authorList>
    </citation>
    <scope>NUCLEOTIDE SEQUENCE</scope>
    <source>
        <tissue evidence="1">Gametophyte</tissue>
    </source>
</reference>
<sequence length="684" mass="74171">MPGVQGRERLSLPSLTLDSVRGSGRGGVSASPAQDGPVLSGRGGSLDFDAVSSHLSALDESPVSDAASPDDGRPARYRLGLTLGLGRTAGSRPLPRTGEPQPDGSSGAPSPPPPMSLKKILSVKDSSGMLQTTAKTLRWGRATRGRMRKGRQASFSMGGDDDDTGGGQAYDPLALLKKTTPLASTRVELRHGRLFKGWYTFSLEVRGETVLLYDSPEGVWEESHSYSSLVALFSLVGTTIQPHAGPCIRVCKEGESSVIDLRFGSDEVAAQWETLLRRVADTRKVGIRDFDVIAAIGKGASGRVFLVRDVLTGMKLALKAINKSDSVFECRSSYRHAVDERLAMGLTDGQSCFVQLRFAFQTKKTLYLATEFCEGGDLFYYIMQNNGGLDEKRACFVVAEVVLALEKLHNMGIIYRDLKPENILLDAAGHVRIADFGLCKLLHQDIAQAGDGAPSSLVGESAAERPRHLRRTRTVCGTHSYVAPEMLGSKGYGHSIDVWCLGIFLYHIMVGRPPFDADDVDEVKRHFLSFNVPYFDDFMSIDAIALLQGLLNLDSSERLGCGPDGLAAVKSHPFFKTIDWEALASRSGKHEGGLFTGPYAKLPTATSSVAGTSVSGSVAPADDDARLLRNFDLMEWADVTLDEDRDDPAYGDGRLFPIFKARKRAFDNHYLSNFAFCAASNTRL</sequence>